<accession>A0A0C9YNC3</accession>
<evidence type="ECO:0000313" key="1">
    <source>
        <dbReference type="EMBL" id="KIK11792.1"/>
    </source>
</evidence>
<name>A0A0C9YNC3_9AGAM</name>
<dbReference type="PANTHER" id="PTHR10622:SF10">
    <property type="entry name" value="HET DOMAIN-CONTAINING PROTEIN"/>
    <property type="match status" value="1"/>
</dbReference>
<reference evidence="1 2" key="1">
    <citation type="submission" date="2014-04" db="EMBL/GenBank/DDBJ databases">
        <authorList>
            <consortium name="DOE Joint Genome Institute"/>
            <person name="Kuo A."/>
            <person name="Kohler A."/>
            <person name="Costa M.D."/>
            <person name="Nagy L.G."/>
            <person name="Floudas D."/>
            <person name="Copeland A."/>
            <person name="Barry K.W."/>
            <person name="Cichocki N."/>
            <person name="Veneault-Fourrey C."/>
            <person name="LaButti K."/>
            <person name="Lindquist E.A."/>
            <person name="Lipzen A."/>
            <person name="Lundell T."/>
            <person name="Morin E."/>
            <person name="Murat C."/>
            <person name="Sun H."/>
            <person name="Tunlid A."/>
            <person name="Henrissat B."/>
            <person name="Grigoriev I.V."/>
            <person name="Hibbett D.S."/>
            <person name="Martin F."/>
            <person name="Nordberg H.P."/>
            <person name="Cantor M.N."/>
            <person name="Hua S.X."/>
        </authorList>
    </citation>
    <scope>NUCLEOTIDE SEQUENCE [LARGE SCALE GENOMIC DNA]</scope>
    <source>
        <strain evidence="1 2">441</strain>
    </source>
</reference>
<dbReference type="AlphaFoldDB" id="A0A0C9YNC3"/>
<gene>
    <name evidence="1" type="ORF">PISMIDRAFT_19218</name>
</gene>
<evidence type="ECO:0000313" key="2">
    <source>
        <dbReference type="Proteomes" id="UP000054018"/>
    </source>
</evidence>
<dbReference type="PANTHER" id="PTHR10622">
    <property type="entry name" value="HET DOMAIN-CONTAINING PROTEIN"/>
    <property type="match status" value="1"/>
</dbReference>
<sequence>MEYYLEELTNNPLPEIGGTSDTAMLLWSWLWTWSDTCCIDKHGSAEVQETIGSMFTWYRQSALTVVYLCDVPDTGSIGSSEWFGRRWTLQGLLAPESVVFYTKTWSLYRNLTSLNHKVDAVVLEELESVTGMEGRFFKSFSPGLDDARLRLHWASQRATTRPEDIAYPPSAIFNLHLPVMHGESAENALGRLLAEVVSHSGDISVLDWVGASSPCNSCRDLKFRIAHLNNIACGHK</sequence>
<dbReference type="Proteomes" id="UP000054018">
    <property type="component" value="Unassembled WGS sequence"/>
</dbReference>
<reference evidence="2" key="2">
    <citation type="submission" date="2015-01" db="EMBL/GenBank/DDBJ databases">
        <title>Evolutionary Origins and Diversification of the Mycorrhizal Mutualists.</title>
        <authorList>
            <consortium name="DOE Joint Genome Institute"/>
            <consortium name="Mycorrhizal Genomics Consortium"/>
            <person name="Kohler A."/>
            <person name="Kuo A."/>
            <person name="Nagy L.G."/>
            <person name="Floudas D."/>
            <person name="Copeland A."/>
            <person name="Barry K.W."/>
            <person name="Cichocki N."/>
            <person name="Veneault-Fourrey C."/>
            <person name="LaButti K."/>
            <person name="Lindquist E.A."/>
            <person name="Lipzen A."/>
            <person name="Lundell T."/>
            <person name="Morin E."/>
            <person name="Murat C."/>
            <person name="Riley R."/>
            <person name="Ohm R."/>
            <person name="Sun H."/>
            <person name="Tunlid A."/>
            <person name="Henrissat B."/>
            <person name="Grigoriev I.V."/>
            <person name="Hibbett D.S."/>
            <person name="Martin F."/>
        </authorList>
    </citation>
    <scope>NUCLEOTIDE SEQUENCE [LARGE SCALE GENOMIC DNA]</scope>
    <source>
        <strain evidence="2">441</strain>
    </source>
</reference>
<dbReference type="HOGENOM" id="CLU_000288_138_0_1"/>
<evidence type="ECO:0008006" key="3">
    <source>
        <dbReference type="Google" id="ProtNLM"/>
    </source>
</evidence>
<protein>
    <recommendedName>
        <fullName evidence="3">Heterokaryon incompatibility domain-containing protein</fullName>
    </recommendedName>
</protein>
<proteinExistence type="predicted"/>
<dbReference type="STRING" id="765257.A0A0C9YNC3"/>
<organism evidence="1 2">
    <name type="scientific">Pisolithus microcarpus 441</name>
    <dbReference type="NCBI Taxonomy" id="765257"/>
    <lineage>
        <taxon>Eukaryota</taxon>
        <taxon>Fungi</taxon>
        <taxon>Dikarya</taxon>
        <taxon>Basidiomycota</taxon>
        <taxon>Agaricomycotina</taxon>
        <taxon>Agaricomycetes</taxon>
        <taxon>Agaricomycetidae</taxon>
        <taxon>Boletales</taxon>
        <taxon>Sclerodermatineae</taxon>
        <taxon>Pisolithaceae</taxon>
        <taxon>Pisolithus</taxon>
    </lineage>
</organism>
<dbReference type="EMBL" id="KN834156">
    <property type="protein sequence ID" value="KIK11792.1"/>
    <property type="molecule type" value="Genomic_DNA"/>
</dbReference>
<keyword evidence="2" id="KW-1185">Reference proteome</keyword>